<comment type="caution">
    <text evidence="1">The sequence shown here is derived from an EMBL/GenBank/DDBJ whole genome shotgun (WGS) entry which is preliminary data.</text>
</comment>
<evidence type="ECO:0000313" key="2">
    <source>
        <dbReference type="Proteomes" id="UP001161094"/>
    </source>
</evidence>
<evidence type="ECO:0000313" key="1">
    <source>
        <dbReference type="EMBL" id="MDH0738670.1"/>
    </source>
</evidence>
<reference evidence="1" key="1">
    <citation type="submission" date="2022-09" db="EMBL/GenBank/DDBJ databases">
        <title>Intensive care unit water sources are persistently colonized with multi-drug resistant bacteria and are the site of extensive horizontal gene transfer of antibiotic resistance genes.</title>
        <authorList>
            <person name="Diorio-Toth L."/>
        </authorList>
    </citation>
    <scope>NUCLEOTIDE SEQUENCE</scope>
    <source>
        <strain evidence="1">GD03843</strain>
    </source>
</reference>
<name>A0AA42S600_9BURK</name>
<dbReference type="EMBL" id="JAOCDZ010000018">
    <property type="protein sequence ID" value="MDH0738670.1"/>
    <property type="molecule type" value="Genomic_DNA"/>
</dbReference>
<accession>A0AA42S600</accession>
<protein>
    <submittedName>
        <fullName evidence="1">Uncharacterized protein</fullName>
    </submittedName>
</protein>
<dbReference type="RefSeq" id="WP_092578882.1">
    <property type="nucleotide sequence ID" value="NZ_JAOCDZ010000018.1"/>
</dbReference>
<organism evidence="1 2">
    <name type="scientific">Achromobacter spanius</name>
    <dbReference type="NCBI Taxonomy" id="217203"/>
    <lineage>
        <taxon>Bacteria</taxon>
        <taxon>Pseudomonadati</taxon>
        <taxon>Pseudomonadota</taxon>
        <taxon>Betaproteobacteria</taxon>
        <taxon>Burkholderiales</taxon>
        <taxon>Alcaligenaceae</taxon>
        <taxon>Achromobacter</taxon>
    </lineage>
</organism>
<sequence length="75" mass="7815">MNSDKAEGRAVAARKKAALVAAKKLDAAADAVSAFALACAMCADASSPRGDDDGRRLLAQNMREYAGHLSSVYDK</sequence>
<proteinExistence type="predicted"/>
<dbReference type="AlphaFoldDB" id="A0AA42S600"/>
<dbReference type="Proteomes" id="UP001161094">
    <property type="component" value="Unassembled WGS sequence"/>
</dbReference>
<gene>
    <name evidence="1" type="ORF">N5D93_22825</name>
</gene>